<sequence>IETLAWVDTSDVSPGEYNIYCAEYCGNSHSEMLAKLYITVAE</sequence>
<name>A0A382WM49_9ZZZZ</name>
<dbReference type="EMBL" id="UINC01160862">
    <property type="protein sequence ID" value="SVD59739.1"/>
    <property type="molecule type" value="Genomic_DNA"/>
</dbReference>
<dbReference type="Gene3D" id="2.60.40.420">
    <property type="entry name" value="Cupredoxins - blue copper proteins"/>
    <property type="match status" value="1"/>
</dbReference>
<accession>A0A382WM49</accession>
<dbReference type="SUPFAM" id="SSF49503">
    <property type="entry name" value="Cupredoxins"/>
    <property type="match status" value="1"/>
</dbReference>
<dbReference type="InterPro" id="IPR008972">
    <property type="entry name" value="Cupredoxin"/>
</dbReference>
<proteinExistence type="predicted"/>
<dbReference type="AlphaFoldDB" id="A0A382WM49"/>
<organism evidence="1">
    <name type="scientific">marine metagenome</name>
    <dbReference type="NCBI Taxonomy" id="408172"/>
    <lineage>
        <taxon>unclassified sequences</taxon>
        <taxon>metagenomes</taxon>
        <taxon>ecological metagenomes</taxon>
    </lineage>
</organism>
<evidence type="ECO:0008006" key="2">
    <source>
        <dbReference type="Google" id="ProtNLM"/>
    </source>
</evidence>
<protein>
    <recommendedName>
        <fullName evidence="2">Cytochrome oxidase subunit II copper A binding domain-containing protein</fullName>
    </recommendedName>
</protein>
<gene>
    <name evidence="1" type="ORF">METZ01_LOCUS412593</name>
</gene>
<reference evidence="1" key="1">
    <citation type="submission" date="2018-05" db="EMBL/GenBank/DDBJ databases">
        <authorList>
            <person name="Lanie J.A."/>
            <person name="Ng W.-L."/>
            <person name="Kazmierczak K.M."/>
            <person name="Andrzejewski T.M."/>
            <person name="Davidsen T.M."/>
            <person name="Wayne K.J."/>
            <person name="Tettelin H."/>
            <person name="Glass J.I."/>
            <person name="Rusch D."/>
            <person name="Podicherti R."/>
            <person name="Tsui H.-C.T."/>
            <person name="Winkler M.E."/>
        </authorList>
    </citation>
    <scope>NUCLEOTIDE SEQUENCE</scope>
</reference>
<feature type="non-terminal residue" evidence="1">
    <location>
        <position position="1"/>
    </location>
</feature>
<evidence type="ECO:0000313" key="1">
    <source>
        <dbReference type="EMBL" id="SVD59739.1"/>
    </source>
</evidence>